<dbReference type="AlphaFoldDB" id="A0A5C5VDA4"/>
<reference evidence="1 2" key="1">
    <citation type="submission" date="2019-02" db="EMBL/GenBank/DDBJ databases">
        <title>Deep-cultivation of Planctomycetes and their phenomic and genomic characterization uncovers novel biology.</title>
        <authorList>
            <person name="Wiegand S."/>
            <person name="Jogler M."/>
            <person name="Boedeker C."/>
            <person name="Pinto D."/>
            <person name="Vollmers J."/>
            <person name="Rivas-Marin E."/>
            <person name="Kohn T."/>
            <person name="Peeters S.H."/>
            <person name="Heuer A."/>
            <person name="Rast P."/>
            <person name="Oberbeckmann S."/>
            <person name="Bunk B."/>
            <person name="Jeske O."/>
            <person name="Meyerdierks A."/>
            <person name="Storesund J.E."/>
            <person name="Kallscheuer N."/>
            <person name="Luecker S."/>
            <person name="Lage O.M."/>
            <person name="Pohl T."/>
            <person name="Merkel B.J."/>
            <person name="Hornburger P."/>
            <person name="Mueller R.-W."/>
            <person name="Bruemmer F."/>
            <person name="Labrenz M."/>
            <person name="Spormann A.M."/>
            <person name="Op Den Camp H."/>
            <person name="Overmann J."/>
            <person name="Amann R."/>
            <person name="Jetten M.S.M."/>
            <person name="Mascher T."/>
            <person name="Medema M.H."/>
            <person name="Devos D.P."/>
            <person name="Kaster A.-K."/>
            <person name="Ovreas L."/>
            <person name="Rohde M."/>
            <person name="Galperin M.Y."/>
            <person name="Jogler C."/>
        </authorList>
    </citation>
    <scope>NUCLEOTIDE SEQUENCE [LARGE SCALE GENOMIC DNA]</scope>
    <source>
        <strain evidence="1 2">KOR34</strain>
    </source>
</reference>
<comment type="caution">
    <text evidence="1">The sequence shown here is derived from an EMBL/GenBank/DDBJ whole genome shotgun (WGS) entry which is preliminary data.</text>
</comment>
<accession>A0A5C5VDA4</accession>
<protein>
    <submittedName>
        <fullName evidence="1">Uncharacterized protein</fullName>
    </submittedName>
</protein>
<name>A0A5C5VDA4_9BACT</name>
<evidence type="ECO:0000313" key="1">
    <source>
        <dbReference type="EMBL" id="TWT35879.1"/>
    </source>
</evidence>
<dbReference type="EMBL" id="SIHJ01000001">
    <property type="protein sequence ID" value="TWT35879.1"/>
    <property type="molecule type" value="Genomic_DNA"/>
</dbReference>
<evidence type="ECO:0000313" key="2">
    <source>
        <dbReference type="Proteomes" id="UP000316714"/>
    </source>
</evidence>
<gene>
    <name evidence="1" type="ORF">KOR34_07750</name>
</gene>
<organism evidence="1 2">
    <name type="scientific">Posidoniimonas corsicana</name>
    <dbReference type="NCBI Taxonomy" id="1938618"/>
    <lineage>
        <taxon>Bacteria</taxon>
        <taxon>Pseudomonadati</taxon>
        <taxon>Planctomycetota</taxon>
        <taxon>Planctomycetia</taxon>
        <taxon>Pirellulales</taxon>
        <taxon>Lacipirellulaceae</taxon>
        <taxon>Posidoniimonas</taxon>
    </lineage>
</organism>
<proteinExistence type="predicted"/>
<dbReference type="Proteomes" id="UP000316714">
    <property type="component" value="Unassembled WGS sequence"/>
</dbReference>
<sequence>MATAELRARTLAPLPSSSPVAAWKNPSSSLPEIVGSAREELAEGNFENAWSGFQIALEHWLRVKWVEHSGKPNSPIAERYQLLDKLKSGCVLDGWTDRAIRLVLTRPLPVEQWHAGVFAAVVTSLAVDGVDSAPKLPCDYVRQTLPNSSRGLRNAAARSEGGVR</sequence>
<keyword evidence="2" id="KW-1185">Reference proteome</keyword>